<feature type="transmembrane region" description="Helical" evidence="1">
    <location>
        <begin position="86"/>
        <end position="104"/>
    </location>
</feature>
<protein>
    <submittedName>
        <fullName evidence="2">Uncharacterized protein</fullName>
    </submittedName>
</protein>
<feature type="transmembrane region" description="Helical" evidence="1">
    <location>
        <begin position="116"/>
        <end position="134"/>
    </location>
</feature>
<keyword evidence="3" id="KW-1185">Reference proteome</keyword>
<accession>A0A1I2FK75</accession>
<dbReference type="STRING" id="1177982.SAMN04489711_1114"/>
<keyword evidence="1" id="KW-1133">Transmembrane helix</keyword>
<dbReference type="EMBL" id="FONX01000011">
    <property type="protein sequence ID" value="SFF05117.1"/>
    <property type="molecule type" value="Genomic_DNA"/>
</dbReference>
<evidence type="ECO:0000313" key="3">
    <source>
        <dbReference type="Proteomes" id="UP000199119"/>
    </source>
</evidence>
<evidence type="ECO:0000313" key="2">
    <source>
        <dbReference type="EMBL" id="SFF05117.1"/>
    </source>
</evidence>
<feature type="transmembrane region" description="Helical" evidence="1">
    <location>
        <begin position="12"/>
        <end position="35"/>
    </location>
</feature>
<sequence length="150" mass="16147">MQQHEQDRIEVRMLAALLTLAFVISLAEPVFYLLAVPQSVIAEVAGVAPSVWCVIAAFGLCLLATLPHLVWLVLRPARLGDRWPRAWAAGGALGAAATWIYLANLSLPLDLGGVEWAYGMRAIGSLVMGLTYGISLNAQQIRETADATHL</sequence>
<dbReference type="Proteomes" id="UP000199119">
    <property type="component" value="Unassembled WGS sequence"/>
</dbReference>
<feature type="transmembrane region" description="Helical" evidence="1">
    <location>
        <begin position="47"/>
        <end position="74"/>
    </location>
</feature>
<dbReference type="RefSeq" id="WP_092940337.1">
    <property type="nucleotide sequence ID" value="NZ_FONX01000011.1"/>
</dbReference>
<keyword evidence="1" id="KW-0472">Membrane</keyword>
<organism evidence="2 3">
    <name type="scientific">Paracidovorax wautersii</name>
    <dbReference type="NCBI Taxonomy" id="1177982"/>
    <lineage>
        <taxon>Bacteria</taxon>
        <taxon>Pseudomonadati</taxon>
        <taxon>Pseudomonadota</taxon>
        <taxon>Betaproteobacteria</taxon>
        <taxon>Burkholderiales</taxon>
        <taxon>Comamonadaceae</taxon>
        <taxon>Paracidovorax</taxon>
    </lineage>
</organism>
<proteinExistence type="predicted"/>
<name>A0A1I2FK75_9BURK</name>
<keyword evidence="1" id="KW-0812">Transmembrane</keyword>
<evidence type="ECO:0000256" key="1">
    <source>
        <dbReference type="SAM" id="Phobius"/>
    </source>
</evidence>
<dbReference type="OrthoDB" id="8907147at2"/>
<dbReference type="AlphaFoldDB" id="A0A1I2FK75"/>
<gene>
    <name evidence="2" type="ORF">SAMN04489711_1114</name>
</gene>
<reference evidence="3" key="1">
    <citation type="submission" date="2016-10" db="EMBL/GenBank/DDBJ databases">
        <authorList>
            <person name="Varghese N."/>
            <person name="Submissions S."/>
        </authorList>
    </citation>
    <scope>NUCLEOTIDE SEQUENCE [LARGE SCALE GENOMIC DNA]</scope>
    <source>
        <strain evidence="3">DSM 27981</strain>
    </source>
</reference>